<gene>
    <name evidence="1" type="ORF">Tco_1018633</name>
</gene>
<reference evidence="1" key="1">
    <citation type="journal article" date="2022" name="Int. J. Mol. Sci.">
        <title>Draft Genome of Tanacetum Coccineum: Genomic Comparison of Closely Related Tanacetum-Family Plants.</title>
        <authorList>
            <person name="Yamashiro T."/>
            <person name="Shiraishi A."/>
            <person name="Nakayama K."/>
            <person name="Satake H."/>
        </authorList>
    </citation>
    <scope>NUCLEOTIDE SEQUENCE</scope>
</reference>
<organism evidence="1 2">
    <name type="scientific">Tanacetum coccineum</name>
    <dbReference type="NCBI Taxonomy" id="301880"/>
    <lineage>
        <taxon>Eukaryota</taxon>
        <taxon>Viridiplantae</taxon>
        <taxon>Streptophyta</taxon>
        <taxon>Embryophyta</taxon>
        <taxon>Tracheophyta</taxon>
        <taxon>Spermatophyta</taxon>
        <taxon>Magnoliopsida</taxon>
        <taxon>eudicotyledons</taxon>
        <taxon>Gunneridae</taxon>
        <taxon>Pentapetalae</taxon>
        <taxon>asterids</taxon>
        <taxon>campanulids</taxon>
        <taxon>Asterales</taxon>
        <taxon>Asteraceae</taxon>
        <taxon>Asteroideae</taxon>
        <taxon>Anthemideae</taxon>
        <taxon>Anthemidinae</taxon>
        <taxon>Tanacetum</taxon>
    </lineage>
</organism>
<evidence type="ECO:0000313" key="1">
    <source>
        <dbReference type="EMBL" id="GJT67153.1"/>
    </source>
</evidence>
<evidence type="ECO:0000313" key="2">
    <source>
        <dbReference type="Proteomes" id="UP001151760"/>
    </source>
</evidence>
<protein>
    <submittedName>
        <fullName evidence="1">Uncharacterized protein</fullName>
    </submittedName>
</protein>
<proteinExistence type="predicted"/>
<name>A0ABQ5FUX1_9ASTR</name>
<comment type="caution">
    <text evidence="1">The sequence shown here is derived from an EMBL/GenBank/DDBJ whole genome shotgun (WGS) entry which is preliminary data.</text>
</comment>
<dbReference type="EMBL" id="BQNB010017781">
    <property type="protein sequence ID" value="GJT67153.1"/>
    <property type="molecule type" value="Genomic_DNA"/>
</dbReference>
<dbReference type="Proteomes" id="UP001151760">
    <property type="component" value="Unassembled WGS sequence"/>
</dbReference>
<keyword evidence="2" id="KW-1185">Reference proteome</keyword>
<accession>A0ABQ5FUX1</accession>
<sequence>MVPSQRYKARLNGANEVATQLAGFMGIETFSSVVQTPTFGDSTQSSTSRTSGRYLTAFDVKNALSLHGSLSETVYMHQPPGFFAGYVATEHLLLICSSRLSLFFMQSLAGGLTLSTSYPDLDILIASAGLPAIPHTTSYLQWLTQCRLGGFIPTYTSSINLWLFVFFLQQDLRS</sequence>
<reference evidence="1" key="2">
    <citation type="submission" date="2022-01" db="EMBL/GenBank/DDBJ databases">
        <authorList>
            <person name="Yamashiro T."/>
            <person name="Shiraishi A."/>
            <person name="Satake H."/>
            <person name="Nakayama K."/>
        </authorList>
    </citation>
    <scope>NUCLEOTIDE SEQUENCE</scope>
</reference>